<keyword evidence="5" id="KW-0274">FAD</keyword>
<name>A0A173MNS2_9BACT</name>
<dbReference type="STRING" id="477680.SAMN05421788_101754"/>
<dbReference type="InterPro" id="IPR001041">
    <property type="entry name" value="2Fe-2S_ferredoxin-type"/>
</dbReference>
<dbReference type="InterPro" id="IPR001433">
    <property type="entry name" value="OxRdtase_FAD/NAD-bd"/>
</dbReference>
<dbReference type="GO" id="GO:0050660">
    <property type="term" value="F:flavin adenine dinucleotide binding"/>
    <property type="evidence" value="ECO:0007669"/>
    <property type="project" value="TreeGrafter"/>
</dbReference>
<evidence type="ECO:0000256" key="7">
    <source>
        <dbReference type="ARBA" id="ARBA00023004"/>
    </source>
</evidence>
<feature type="domain" description="FAD-binding FR-type" evidence="10">
    <location>
        <begin position="3"/>
        <end position="107"/>
    </location>
</feature>
<keyword evidence="12" id="KW-1185">Reference proteome</keyword>
<dbReference type="InterPro" id="IPR012675">
    <property type="entry name" value="Beta-grasp_dom_sf"/>
</dbReference>
<evidence type="ECO:0000256" key="3">
    <source>
        <dbReference type="ARBA" id="ARBA00022714"/>
    </source>
</evidence>
<proteinExistence type="predicted"/>
<reference evidence="12" key="1">
    <citation type="submission" date="2017-01" db="EMBL/GenBank/DDBJ databases">
        <authorList>
            <person name="Varghese N."/>
            <person name="Submissions S."/>
        </authorList>
    </citation>
    <scope>NUCLEOTIDE SEQUENCE [LARGE SCALE GENOMIC DNA]</scope>
    <source>
        <strain evidence="12">DSM 21054</strain>
    </source>
</reference>
<dbReference type="NCBIfam" id="TIGR02160">
    <property type="entry name" value="PA_CoA_Oxy5"/>
    <property type="match status" value="1"/>
</dbReference>
<dbReference type="FunFam" id="3.10.20.30:FF:000023">
    <property type="entry name" value="3-ketosteroid-9-alpha-hydroxylase reductase subunit"/>
    <property type="match status" value="1"/>
</dbReference>
<dbReference type="Pfam" id="PF00970">
    <property type="entry name" value="FAD_binding_6"/>
    <property type="match status" value="1"/>
</dbReference>
<evidence type="ECO:0000259" key="10">
    <source>
        <dbReference type="PROSITE" id="PS51384"/>
    </source>
</evidence>
<gene>
    <name evidence="11" type="ORF">SAMN05421788_101754</name>
</gene>
<dbReference type="PRINTS" id="PR00406">
    <property type="entry name" value="CYTB5RDTASE"/>
</dbReference>
<dbReference type="OrthoDB" id="9789468at2"/>
<dbReference type="PANTHER" id="PTHR47354:SF8">
    <property type="entry name" value="1,2-PHENYLACETYL-COA EPOXIDASE, SUBUNIT E"/>
    <property type="match status" value="1"/>
</dbReference>
<dbReference type="CDD" id="cd00207">
    <property type="entry name" value="fer2"/>
    <property type="match status" value="1"/>
</dbReference>
<dbReference type="CDD" id="cd06214">
    <property type="entry name" value="PA_degradation_oxidoreductase_like"/>
    <property type="match status" value="1"/>
</dbReference>
<dbReference type="EMBL" id="FTOR01000001">
    <property type="protein sequence ID" value="SIS70994.1"/>
    <property type="molecule type" value="Genomic_DNA"/>
</dbReference>
<dbReference type="InterPro" id="IPR050415">
    <property type="entry name" value="MRET"/>
</dbReference>
<keyword evidence="8" id="KW-0411">Iron-sulfur</keyword>
<keyword evidence="6" id="KW-0560">Oxidoreductase</keyword>
<dbReference type="RefSeq" id="WP_076375781.1">
    <property type="nucleotide sequence ID" value="NZ_AP017422.1"/>
</dbReference>
<accession>A0A173MNS2</accession>
<dbReference type="GO" id="GO:0010124">
    <property type="term" value="P:phenylacetate catabolic process"/>
    <property type="evidence" value="ECO:0007669"/>
    <property type="project" value="InterPro"/>
</dbReference>
<evidence type="ECO:0000313" key="11">
    <source>
        <dbReference type="EMBL" id="SIS70994.1"/>
    </source>
</evidence>
<dbReference type="SUPFAM" id="SSF52343">
    <property type="entry name" value="Ferredoxin reductase-like, C-terminal NADP-linked domain"/>
    <property type="match status" value="1"/>
</dbReference>
<dbReference type="Gene3D" id="3.40.50.80">
    <property type="entry name" value="Nucleotide-binding domain of ferredoxin-NADP reductase (FNR) module"/>
    <property type="match status" value="1"/>
</dbReference>
<dbReference type="InterPro" id="IPR017938">
    <property type="entry name" value="Riboflavin_synthase-like_b-brl"/>
</dbReference>
<keyword evidence="4" id="KW-0479">Metal-binding</keyword>
<evidence type="ECO:0000256" key="4">
    <source>
        <dbReference type="ARBA" id="ARBA00022723"/>
    </source>
</evidence>
<evidence type="ECO:0000256" key="8">
    <source>
        <dbReference type="ARBA" id="ARBA00023014"/>
    </source>
</evidence>
<keyword evidence="3" id="KW-0001">2Fe-2S</keyword>
<feature type="domain" description="2Fe-2S ferredoxin-type" evidence="9">
    <location>
        <begin position="267"/>
        <end position="358"/>
    </location>
</feature>
<dbReference type="InterPro" id="IPR011884">
    <property type="entry name" value="PaaE"/>
</dbReference>
<dbReference type="PROSITE" id="PS51085">
    <property type="entry name" value="2FE2S_FER_2"/>
    <property type="match status" value="1"/>
</dbReference>
<dbReference type="PRINTS" id="PR00371">
    <property type="entry name" value="FPNCR"/>
</dbReference>
<evidence type="ECO:0000256" key="6">
    <source>
        <dbReference type="ARBA" id="ARBA00023002"/>
    </source>
</evidence>
<comment type="cofactor">
    <cofactor evidence="1">
        <name>FAD</name>
        <dbReference type="ChEBI" id="CHEBI:57692"/>
    </cofactor>
</comment>
<dbReference type="InterPro" id="IPR039261">
    <property type="entry name" value="FNR_nucleotide-bd"/>
</dbReference>
<evidence type="ECO:0000313" key="12">
    <source>
        <dbReference type="Proteomes" id="UP000186917"/>
    </source>
</evidence>
<protein>
    <submittedName>
        <fullName evidence="11">Ring-1,2-phenylacetyl-CoA epoxidase subunit PaaE</fullName>
    </submittedName>
</protein>
<dbReference type="PANTHER" id="PTHR47354">
    <property type="entry name" value="NADH OXIDOREDUCTASE HCR"/>
    <property type="match status" value="1"/>
</dbReference>
<dbReference type="InterPro" id="IPR017927">
    <property type="entry name" value="FAD-bd_FR_type"/>
</dbReference>
<dbReference type="Gene3D" id="2.40.30.10">
    <property type="entry name" value="Translation factors"/>
    <property type="match status" value="1"/>
</dbReference>
<keyword evidence="7" id="KW-0408">Iron</keyword>
<dbReference type="InterPro" id="IPR036010">
    <property type="entry name" value="2Fe-2S_ferredoxin-like_sf"/>
</dbReference>
<organism evidence="11 12">
    <name type="scientific">Filimonas lacunae</name>
    <dbReference type="NCBI Taxonomy" id="477680"/>
    <lineage>
        <taxon>Bacteria</taxon>
        <taxon>Pseudomonadati</taxon>
        <taxon>Bacteroidota</taxon>
        <taxon>Chitinophagia</taxon>
        <taxon>Chitinophagales</taxon>
        <taxon>Chitinophagaceae</taxon>
        <taxon>Filimonas</taxon>
    </lineage>
</organism>
<dbReference type="Pfam" id="PF00175">
    <property type="entry name" value="NAD_binding_1"/>
    <property type="match status" value="1"/>
</dbReference>
<dbReference type="SUPFAM" id="SSF54292">
    <property type="entry name" value="2Fe-2S ferredoxin-like"/>
    <property type="match status" value="1"/>
</dbReference>
<evidence type="ECO:0000256" key="5">
    <source>
        <dbReference type="ARBA" id="ARBA00022827"/>
    </source>
</evidence>
<dbReference type="SUPFAM" id="SSF63380">
    <property type="entry name" value="Riboflavin synthase domain-like"/>
    <property type="match status" value="1"/>
</dbReference>
<dbReference type="Gene3D" id="3.10.20.30">
    <property type="match status" value="1"/>
</dbReference>
<evidence type="ECO:0000256" key="1">
    <source>
        <dbReference type="ARBA" id="ARBA00001974"/>
    </source>
</evidence>
<dbReference type="InterPro" id="IPR008333">
    <property type="entry name" value="Cbr1-like_FAD-bd_dom"/>
</dbReference>
<dbReference type="InterPro" id="IPR001709">
    <property type="entry name" value="Flavoprot_Pyr_Nucl_cyt_Rdtase"/>
</dbReference>
<dbReference type="PROSITE" id="PS51384">
    <property type="entry name" value="FAD_FR"/>
    <property type="match status" value="1"/>
</dbReference>
<evidence type="ECO:0000259" key="9">
    <source>
        <dbReference type="PROSITE" id="PS51085"/>
    </source>
</evidence>
<evidence type="ECO:0000256" key="2">
    <source>
        <dbReference type="ARBA" id="ARBA00022630"/>
    </source>
</evidence>
<sequence length="358" mass="40469">MSVHFEKLRIKDIRKETSDCVSIAFDVPEPLHSAFQYKQGQYITLRSYLHNEELRRSYSLCSAPYEKEWRIAVKKTPGGLFSAYANDQLKPGDVLDVMPPMGRFYTEVNATHKKRYVLVAAGSGITPVISILKTILHSEPDSECTLVYGNRNRHSIVFREELEALKNKYISRFRLIHILSREITDATINTGRIDAIKCDELFTRMVSTQADEYFICGPEEMTLCVKEFLLQKDVDSHHIHLELFTAGNAQKRNAQAKASADNNEPASRVTVKLDGRSFDFDLSYNSDNILDAALHHGADLPYSCKGGVCCTCRAKLVEGEVDMEVNYALEAEEVAQGYILTCQSHPKSERVVVDFDVN</sequence>
<dbReference type="Pfam" id="PF00111">
    <property type="entry name" value="Fer2"/>
    <property type="match status" value="1"/>
</dbReference>
<dbReference type="GO" id="GO:0046872">
    <property type="term" value="F:metal ion binding"/>
    <property type="evidence" value="ECO:0007669"/>
    <property type="project" value="UniProtKB-KW"/>
</dbReference>
<dbReference type="Proteomes" id="UP000186917">
    <property type="component" value="Unassembled WGS sequence"/>
</dbReference>
<dbReference type="KEGG" id="fln:FLA_5363"/>
<dbReference type="GO" id="GO:0016491">
    <property type="term" value="F:oxidoreductase activity"/>
    <property type="evidence" value="ECO:0007669"/>
    <property type="project" value="UniProtKB-KW"/>
</dbReference>
<keyword evidence="2" id="KW-0285">Flavoprotein</keyword>
<dbReference type="AlphaFoldDB" id="A0A173MNS2"/>
<dbReference type="GO" id="GO:0051537">
    <property type="term" value="F:2 iron, 2 sulfur cluster binding"/>
    <property type="evidence" value="ECO:0007669"/>
    <property type="project" value="UniProtKB-KW"/>
</dbReference>